<name>A0A418QA09_9CORY</name>
<comment type="similarity">
    <text evidence="1">Belongs to the WXG100 family.</text>
</comment>
<dbReference type="NCBIfam" id="TIGR03930">
    <property type="entry name" value="WXG100_ESAT6"/>
    <property type="match status" value="1"/>
</dbReference>
<proteinExistence type="inferred from homology"/>
<evidence type="ECO:0000313" key="3">
    <source>
        <dbReference type="Proteomes" id="UP000285278"/>
    </source>
</evidence>
<dbReference type="EMBL" id="QXJK01000001">
    <property type="protein sequence ID" value="RIX36851.1"/>
    <property type="molecule type" value="Genomic_DNA"/>
</dbReference>
<dbReference type="Proteomes" id="UP000285278">
    <property type="component" value="Unassembled WGS sequence"/>
</dbReference>
<dbReference type="InterPro" id="IPR010310">
    <property type="entry name" value="T7SS_ESAT-6-like"/>
</dbReference>
<evidence type="ECO:0000313" key="2">
    <source>
        <dbReference type="EMBL" id="RIX36851.1"/>
    </source>
</evidence>
<dbReference type="AlphaFoldDB" id="A0A418QA09"/>
<dbReference type="OrthoDB" id="4554345at2"/>
<dbReference type="Gene3D" id="1.10.287.1060">
    <property type="entry name" value="ESAT-6-like"/>
    <property type="match status" value="1"/>
</dbReference>
<organism evidence="2 3">
    <name type="scientific">Corynebacterium falsenii</name>
    <dbReference type="NCBI Taxonomy" id="108486"/>
    <lineage>
        <taxon>Bacteria</taxon>
        <taxon>Bacillati</taxon>
        <taxon>Actinomycetota</taxon>
        <taxon>Actinomycetes</taxon>
        <taxon>Mycobacteriales</taxon>
        <taxon>Corynebacteriaceae</taxon>
        <taxon>Corynebacterium</taxon>
    </lineage>
</organism>
<protein>
    <recommendedName>
        <fullName evidence="1">ESAT-6-like protein</fullName>
    </recommendedName>
</protein>
<accession>A0A418QA09</accession>
<dbReference type="RefSeq" id="WP_119664160.1">
    <property type="nucleotide sequence ID" value="NZ_QXJK01000001.1"/>
</dbReference>
<dbReference type="InterPro" id="IPR036689">
    <property type="entry name" value="ESAT-6-like_sf"/>
</dbReference>
<reference evidence="2 3" key="1">
    <citation type="submission" date="2018-09" db="EMBL/GenBank/DDBJ databases">
        <title>Optimization and identification of Corynebacterium falsenii FN1-14 from fish paste.</title>
        <authorList>
            <person name="Daroonpunt R."/>
            <person name="Tanasupawat S."/>
        </authorList>
    </citation>
    <scope>NUCLEOTIDE SEQUENCE [LARGE SCALE GENOMIC DNA]</scope>
    <source>
        <strain evidence="2 3">FN1-14</strain>
    </source>
</reference>
<keyword evidence="3" id="KW-1185">Reference proteome</keyword>
<dbReference type="SUPFAM" id="SSF140453">
    <property type="entry name" value="EsxAB dimer-like"/>
    <property type="match status" value="1"/>
</dbReference>
<dbReference type="STRING" id="1451189.CFAL_09570"/>
<evidence type="ECO:0000256" key="1">
    <source>
        <dbReference type="RuleBase" id="RU362001"/>
    </source>
</evidence>
<sequence length="95" mass="10366">MSFRTNVDTMNQAAGNVDRVNGEVQGELNRLRGVVEEVSGAWKGQAQVSFYGLMERWNHSAKQLSEALASISENIRANASAFDQTEMDNAAAFNG</sequence>
<gene>
    <name evidence="2" type="ORF">D3M95_01205</name>
</gene>
<dbReference type="Pfam" id="PF06013">
    <property type="entry name" value="WXG100"/>
    <property type="match status" value="1"/>
</dbReference>
<comment type="caution">
    <text evidence="2">The sequence shown here is derived from an EMBL/GenBank/DDBJ whole genome shotgun (WGS) entry which is preliminary data.</text>
</comment>